<keyword evidence="11 15" id="KW-0067">ATP-binding</keyword>
<evidence type="ECO:0000256" key="1">
    <source>
        <dbReference type="ARBA" id="ARBA00002121"/>
    </source>
</evidence>
<evidence type="ECO:0000259" key="16">
    <source>
        <dbReference type="SMART" id="SM00904"/>
    </source>
</evidence>
<dbReference type="Pfam" id="PF06574">
    <property type="entry name" value="FAD_syn"/>
    <property type="match status" value="1"/>
</dbReference>
<dbReference type="FunFam" id="2.40.30.30:FF:000003">
    <property type="entry name" value="Riboflavin biosynthesis protein"/>
    <property type="match status" value="1"/>
</dbReference>
<evidence type="ECO:0000256" key="5">
    <source>
        <dbReference type="ARBA" id="ARBA00022643"/>
    </source>
</evidence>
<accession>A0A6N7X4I5</accession>
<keyword evidence="9 15" id="KW-0418">Kinase</keyword>
<evidence type="ECO:0000256" key="2">
    <source>
        <dbReference type="ARBA" id="ARBA00004726"/>
    </source>
</evidence>
<evidence type="ECO:0000256" key="13">
    <source>
        <dbReference type="ARBA" id="ARBA00047880"/>
    </source>
</evidence>
<dbReference type="InterPro" id="IPR015864">
    <property type="entry name" value="FAD_synthase"/>
</dbReference>
<gene>
    <name evidence="17" type="ORF">FYJ82_03850</name>
    <name evidence="18" type="ORF">O6R09_04955</name>
</gene>
<dbReference type="PANTHER" id="PTHR22749:SF6">
    <property type="entry name" value="RIBOFLAVIN KINASE"/>
    <property type="match status" value="1"/>
</dbReference>
<keyword evidence="8 15" id="KW-0547">Nucleotide-binding</keyword>
<feature type="domain" description="Riboflavin kinase" evidence="16">
    <location>
        <begin position="181"/>
        <end position="303"/>
    </location>
</feature>
<comment type="catalytic activity">
    <reaction evidence="14 15">
        <text>FMN + ATP + H(+) = FAD + diphosphate</text>
        <dbReference type="Rhea" id="RHEA:17237"/>
        <dbReference type="ChEBI" id="CHEBI:15378"/>
        <dbReference type="ChEBI" id="CHEBI:30616"/>
        <dbReference type="ChEBI" id="CHEBI:33019"/>
        <dbReference type="ChEBI" id="CHEBI:57692"/>
        <dbReference type="ChEBI" id="CHEBI:58210"/>
        <dbReference type="EC" id="2.7.7.2"/>
    </reaction>
</comment>
<comment type="catalytic activity">
    <reaction evidence="13 15">
        <text>riboflavin + ATP = FMN + ADP + H(+)</text>
        <dbReference type="Rhea" id="RHEA:14357"/>
        <dbReference type="ChEBI" id="CHEBI:15378"/>
        <dbReference type="ChEBI" id="CHEBI:30616"/>
        <dbReference type="ChEBI" id="CHEBI:57986"/>
        <dbReference type="ChEBI" id="CHEBI:58210"/>
        <dbReference type="ChEBI" id="CHEBI:456216"/>
        <dbReference type="EC" id="2.7.1.26"/>
    </reaction>
</comment>
<dbReference type="CDD" id="cd02064">
    <property type="entry name" value="FAD_synthetase_N"/>
    <property type="match status" value="1"/>
</dbReference>
<dbReference type="RefSeq" id="WP_154454712.1">
    <property type="nucleotide sequence ID" value="NZ_BRXN01000001.1"/>
</dbReference>
<dbReference type="FunFam" id="3.40.50.620:FF:000021">
    <property type="entry name" value="Riboflavin biosynthesis protein"/>
    <property type="match status" value="1"/>
</dbReference>
<keyword evidence="6 15" id="KW-0808">Transferase</keyword>
<keyword evidence="20" id="KW-1185">Reference proteome</keyword>
<evidence type="ECO:0000256" key="15">
    <source>
        <dbReference type="PIRNR" id="PIRNR004491"/>
    </source>
</evidence>
<keyword evidence="10 15" id="KW-0274">FAD</keyword>
<dbReference type="AlphaFoldDB" id="A0A6N7X4I5"/>
<evidence type="ECO:0000256" key="14">
    <source>
        <dbReference type="ARBA" id="ARBA00049494"/>
    </source>
</evidence>
<dbReference type="GO" id="GO:0005524">
    <property type="term" value="F:ATP binding"/>
    <property type="evidence" value="ECO:0007669"/>
    <property type="project" value="UniProtKB-UniRule"/>
</dbReference>
<dbReference type="EC" id="2.7.1.26" evidence="15"/>
<dbReference type="SMART" id="SM00904">
    <property type="entry name" value="Flavokinase"/>
    <property type="match status" value="1"/>
</dbReference>
<protein>
    <recommendedName>
        <fullName evidence="15">Riboflavin biosynthesis protein</fullName>
    </recommendedName>
    <domain>
        <recommendedName>
            <fullName evidence="15">Riboflavin kinase</fullName>
            <ecNumber evidence="15">2.7.1.26</ecNumber>
        </recommendedName>
        <alternativeName>
            <fullName evidence="15">Flavokinase</fullName>
        </alternativeName>
    </domain>
    <domain>
        <recommendedName>
            <fullName evidence="15">FMN adenylyltransferase</fullName>
            <ecNumber evidence="15">2.7.7.2</ecNumber>
        </recommendedName>
        <alternativeName>
            <fullName evidence="15">FAD pyrophosphorylase</fullName>
        </alternativeName>
        <alternativeName>
            <fullName evidence="15">FAD synthase</fullName>
        </alternativeName>
    </domain>
</protein>
<evidence type="ECO:0000256" key="9">
    <source>
        <dbReference type="ARBA" id="ARBA00022777"/>
    </source>
</evidence>
<comment type="pathway">
    <text evidence="2 15">Cofactor biosynthesis; FAD biosynthesis; FAD from FMN: step 1/1.</text>
</comment>
<dbReference type="NCBIfam" id="NF004162">
    <property type="entry name" value="PRK05627.1-5"/>
    <property type="match status" value="1"/>
</dbReference>
<dbReference type="EC" id="2.7.7.2" evidence="15"/>
<dbReference type="GO" id="GO:0003919">
    <property type="term" value="F:FMN adenylyltransferase activity"/>
    <property type="evidence" value="ECO:0007669"/>
    <property type="project" value="UniProtKB-UniRule"/>
</dbReference>
<dbReference type="InterPro" id="IPR023465">
    <property type="entry name" value="Riboflavin_kinase_dom_sf"/>
</dbReference>
<evidence type="ECO:0000256" key="10">
    <source>
        <dbReference type="ARBA" id="ARBA00022827"/>
    </source>
</evidence>
<evidence type="ECO:0000256" key="11">
    <source>
        <dbReference type="ARBA" id="ARBA00022840"/>
    </source>
</evidence>
<dbReference type="GO" id="GO:0009231">
    <property type="term" value="P:riboflavin biosynthetic process"/>
    <property type="evidence" value="ECO:0007669"/>
    <property type="project" value="InterPro"/>
</dbReference>
<dbReference type="GO" id="GO:0006747">
    <property type="term" value="P:FAD biosynthetic process"/>
    <property type="evidence" value="ECO:0007669"/>
    <property type="project" value="UniProtKB-UniRule"/>
</dbReference>
<comment type="similarity">
    <text evidence="15">Belongs to the ribF family.</text>
</comment>
<evidence type="ECO:0000313" key="20">
    <source>
        <dbReference type="Proteomes" id="UP001212085"/>
    </source>
</evidence>
<dbReference type="PANTHER" id="PTHR22749">
    <property type="entry name" value="RIBOFLAVIN KINASE/FMN ADENYLYLTRANSFERASE"/>
    <property type="match status" value="1"/>
</dbReference>
<evidence type="ECO:0000313" key="18">
    <source>
        <dbReference type="EMBL" id="WBB05667.1"/>
    </source>
</evidence>
<dbReference type="GO" id="GO:0008531">
    <property type="term" value="F:riboflavin kinase activity"/>
    <property type="evidence" value="ECO:0007669"/>
    <property type="project" value="UniProtKB-UniRule"/>
</dbReference>
<dbReference type="OrthoDB" id="9803667at2"/>
<dbReference type="Proteomes" id="UP001212085">
    <property type="component" value="Chromosome"/>
</dbReference>
<dbReference type="SUPFAM" id="SSF52374">
    <property type="entry name" value="Nucleotidylyl transferase"/>
    <property type="match status" value="1"/>
</dbReference>
<dbReference type="InterPro" id="IPR002606">
    <property type="entry name" value="Riboflavin_kinase_bac"/>
</dbReference>
<dbReference type="GO" id="GO:0009398">
    <property type="term" value="P:FMN biosynthetic process"/>
    <property type="evidence" value="ECO:0007669"/>
    <property type="project" value="UniProtKB-UniRule"/>
</dbReference>
<evidence type="ECO:0000313" key="19">
    <source>
        <dbReference type="Proteomes" id="UP000471052"/>
    </source>
</evidence>
<reference evidence="17 19" key="1">
    <citation type="submission" date="2019-08" db="EMBL/GenBank/DDBJ databases">
        <title>In-depth cultivation of the pig gut microbiome towards novel bacterial diversity and tailored functional studies.</title>
        <authorList>
            <person name="Wylensek D."/>
            <person name="Hitch T.C.A."/>
            <person name="Clavel T."/>
        </authorList>
    </citation>
    <scope>NUCLEOTIDE SEQUENCE [LARGE SCALE GENOMIC DNA]</scope>
    <source>
        <strain evidence="17 19">BL-178-WT-3A</strain>
    </source>
</reference>
<evidence type="ECO:0000313" key="17">
    <source>
        <dbReference type="EMBL" id="MST53549.1"/>
    </source>
</evidence>
<dbReference type="PIRSF" id="PIRSF004491">
    <property type="entry name" value="FAD_Synth"/>
    <property type="match status" value="1"/>
</dbReference>
<dbReference type="UniPathway" id="UPA00276">
    <property type="reaction ID" value="UER00406"/>
</dbReference>
<keyword evidence="7 15" id="KW-0548">Nucleotidyltransferase</keyword>
<dbReference type="NCBIfam" id="NF004158">
    <property type="entry name" value="PRK05627.1-1"/>
    <property type="match status" value="1"/>
</dbReference>
<evidence type="ECO:0000256" key="3">
    <source>
        <dbReference type="ARBA" id="ARBA00005201"/>
    </source>
</evidence>
<evidence type="ECO:0000256" key="8">
    <source>
        <dbReference type="ARBA" id="ARBA00022741"/>
    </source>
</evidence>
<reference evidence="18 20" key="2">
    <citation type="submission" date="2022-12" db="EMBL/GenBank/DDBJ databases">
        <title>Streptococcus alactolyticus LGM, complete genome.</title>
        <authorList>
            <person name="Liu Z."/>
            <person name="Mu C."/>
            <person name="Zhu W."/>
        </authorList>
    </citation>
    <scope>NUCLEOTIDE SEQUENCE [LARGE SCALE GENOMIC DNA]</scope>
    <source>
        <strain evidence="18 20">LGM</strain>
    </source>
</reference>
<dbReference type="UniPathway" id="UPA00277">
    <property type="reaction ID" value="UER00407"/>
</dbReference>
<name>A0A6N7X4I5_STRAY</name>
<dbReference type="Proteomes" id="UP000471052">
    <property type="component" value="Unassembled WGS sequence"/>
</dbReference>
<sequence length="303" mass="34183">MNIYELNDYKDITTSQDAVLVLGYFDGLHLGHKALFDRAKIIAKEDNLDVTVLTFNASPRLALSRYSPDLLCQLTSPELRYDKFAAYGVDNLYLTDFTSSFAKLSSDAFLNLFVKPLRAKAIVVGFDYRFGHDRKSASDLAQQFDGEVVIVPEVTDKGEKISSTRIRHLLETGQVKEANRLLGYDFQTSGLVVHGDARGRTIGFPTANLIPQDRVLLPQYGVYVTDAIVRGKRYRSMTSIGKNITFGGTELRLEVNIFDFNSDIYGEHIDVIWLEKIRDMVNFSSMKALTTQLHQDKSFSLKL</sequence>
<evidence type="ECO:0000256" key="12">
    <source>
        <dbReference type="ARBA" id="ARBA00023268"/>
    </source>
</evidence>
<proteinExistence type="inferred from homology"/>
<comment type="pathway">
    <text evidence="3 15">Cofactor biosynthesis; FMN biosynthesis; FMN from riboflavin (ATP route): step 1/1.</text>
</comment>
<dbReference type="GeneID" id="99636508"/>
<dbReference type="Gene3D" id="3.40.50.620">
    <property type="entry name" value="HUPs"/>
    <property type="match status" value="1"/>
</dbReference>
<dbReference type="InterPro" id="IPR015865">
    <property type="entry name" value="Riboflavin_kinase_bac/euk"/>
</dbReference>
<keyword evidence="4 15" id="KW-0285">Flavoprotein</keyword>
<comment type="function">
    <text evidence="1">Catalyzes the phosphorylation of riboflavin to FMN followed by the adenylation of FMN to FAD.</text>
</comment>
<keyword evidence="12" id="KW-0511">Multifunctional enzyme</keyword>
<dbReference type="SUPFAM" id="SSF82114">
    <property type="entry name" value="Riboflavin kinase-like"/>
    <property type="match status" value="1"/>
</dbReference>
<evidence type="ECO:0000256" key="7">
    <source>
        <dbReference type="ARBA" id="ARBA00022695"/>
    </source>
</evidence>
<dbReference type="InterPro" id="IPR023468">
    <property type="entry name" value="Riboflavin_kinase"/>
</dbReference>
<dbReference type="Gene3D" id="2.40.30.30">
    <property type="entry name" value="Riboflavin kinase-like"/>
    <property type="match status" value="1"/>
</dbReference>
<evidence type="ECO:0000256" key="6">
    <source>
        <dbReference type="ARBA" id="ARBA00022679"/>
    </source>
</evidence>
<keyword evidence="5 15" id="KW-0288">FMN</keyword>
<dbReference type="InterPro" id="IPR014729">
    <property type="entry name" value="Rossmann-like_a/b/a_fold"/>
</dbReference>
<organism evidence="17 19">
    <name type="scientific">Streptococcus alactolyticus</name>
    <dbReference type="NCBI Taxonomy" id="29389"/>
    <lineage>
        <taxon>Bacteria</taxon>
        <taxon>Bacillati</taxon>
        <taxon>Bacillota</taxon>
        <taxon>Bacilli</taxon>
        <taxon>Lactobacillales</taxon>
        <taxon>Streptococcaceae</taxon>
        <taxon>Streptococcus</taxon>
    </lineage>
</organism>
<dbReference type="EMBL" id="CP114883">
    <property type="protein sequence ID" value="WBB05667.1"/>
    <property type="molecule type" value="Genomic_DNA"/>
</dbReference>
<dbReference type="NCBIfam" id="TIGR00083">
    <property type="entry name" value="ribF"/>
    <property type="match status" value="1"/>
</dbReference>
<evidence type="ECO:0000256" key="4">
    <source>
        <dbReference type="ARBA" id="ARBA00022630"/>
    </source>
</evidence>
<dbReference type="EMBL" id="VUNP01000012">
    <property type="protein sequence ID" value="MST53549.1"/>
    <property type="molecule type" value="Genomic_DNA"/>
</dbReference>
<dbReference type="Pfam" id="PF01687">
    <property type="entry name" value="Flavokinase"/>
    <property type="match status" value="1"/>
</dbReference>